<keyword evidence="3" id="KW-1185">Reference proteome</keyword>
<dbReference type="InterPro" id="IPR019487">
    <property type="entry name" value="RAM_signalling_pathway_SOG2"/>
</dbReference>
<evidence type="ECO:0000313" key="3">
    <source>
        <dbReference type="Proteomes" id="UP000230002"/>
    </source>
</evidence>
<feature type="region of interest" description="Disordered" evidence="1">
    <location>
        <begin position="175"/>
        <end position="207"/>
    </location>
</feature>
<evidence type="ECO:0000313" key="2">
    <source>
        <dbReference type="EMBL" id="PIL24176.1"/>
    </source>
</evidence>
<dbReference type="OrthoDB" id="1394818at2759"/>
<dbReference type="Proteomes" id="UP000230002">
    <property type="component" value="Unassembled WGS sequence"/>
</dbReference>
<feature type="region of interest" description="Disordered" evidence="1">
    <location>
        <begin position="9"/>
        <end position="126"/>
    </location>
</feature>
<dbReference type="EMBL" id="AYKW01000067">
    <property type="protein sequence ID" value="PIL24176.1"/>
    <property type="molecule type" value="Genomic_DNA"/>
</dbReference>
<evidence type="ECO:0000256" key="1">
    <source>
        <dbReference type="SAM" id="MobiDB-lite"/>
    </source>
</evidence>
<feature type="compositionally biased region" description="Polar residues" evidence="1">
    <location>
        <begin position="28"/>
        <end position="41"/>
    </location>
</feature>
<reference evidence="2 3" key="1">
    <citation type="journal article" date="2015" name="Sci. Rep.">
        <title>Chromosome-level genome map provides insights into diverse defense mechanisms in the medicinal fungus Ganoderma sinense.</title>
        <authorList>
            <person name="Zhu Y."/>
            <person name="Xu J."/>
            <person name="Sun C."/>
            <person name="Zhou S."/>
            <person name="Xu H."/>
            <person name="Nelson D.R."/>
            <person name="Qian J."/>
            <person name="Song J."/>
            <person name="Luo H."/>
            <person name="Xiang L."/>
            <person name="Li Y."/>
            <person name="Xu Z."/>
            <person name="Ji A."/>
            <person name="Wang L."/>
            <person name="Lu S."/>
            <person name="Hayward A."/>
            <person name="Sun W."/>
            <person name="Li X."/>
            <person name="Schwartz D.C."/>
            <person name="Wang Y."/>
            <person name="Chen S."/>
        </authorList>
    </citation>
    <scope>NUCLEOTIDE SEQUENCE [LARGE SCALE GENOMIC DNA]</scope>
    <source>
        <strain evidence="2 3">ZZ0214-1</strain>
    </source>
</reference>
<feature type="compositionally biased region" description="Polar residues" evidence="1">
    <location>
        <begin position="406"/>
        <end position="420"/>
    </location>
</feature>
<feature type="region of interest" description="Disordered" evidence="1">
    <location>
        <begin position="399"/>
        <end position="478"/>
    </location>
</feature>
<feature type="compositionally biased region" description="Basic and acidic residues" evidence="1">
    <location>
        <begin position="42"/>
        <end position="61"/>
    </location>
</feature>
<feature type="compositionally biased region" description="Basic and acidic residues" evidence="1">
    <location>
        <begin position="87"/>
        <end position="97"/>
    </location>
</feature>
<gene>
    <name evidence="2" type="ORF">GSI_13929</name>
</gene>
<organism evidence="2 3">
    <name type="scientific">Ganoderma sinense ZZ0214-1</name>
    <dbReference type="NCBI Taxonomy" id="1077348"/>
    <lineage>
        <taxon>Eukaryota</taxon>
        <taxon>Fungi</taxon>
        <taxon>Dikarya</taxon>
        <taxon>Basidiomycota</taxon>
        <taxon>Agaricomycotina</taxon>
        <taxon>Agaricomycetes</taxon>
        <taxon>Polyporales</taxon>
        <taxon>Polyporaceae</taxon>
        <taxon>Ganoderma</taxon>
    </lineage>
</organism>
<proteinExistence type="predicted"/>
<dbReference type="AlphaFoldDB" id="A0A2G8RRN7"/>
<accession>A0A2G8RRN7</accession>
<dbReference type="STRING" id="1077348.A0A2G8RRN7"/>
<comment type="caution">
    <text evidence="2">The sequence shown here is derived from an EMBL/GenBank/DDBJ whole genome shotgun (WGS) entry which is preliminary data.</text>
</comment>
<protein>
    <submittedName>
        <fullName evidence="2">Uncharacterized protein</fullName>
    </submittedName>
</protein>
<feature type="compositionally biased region" description="Polar residues" evidence="1">
    <location>
        <begin position="71"/>
        <end position="84"/>
    </location>
</feature>
<feature type="compositionally biased region" description="Low complexity" evidence="1">
    <location>
        <begin position="427"/>
        <end position="447"/>
    </location>
</feature>
<feature type="region of interest" description="Disordered" evidence="1">
    <location>
        <begin position="536"/>
        <end position="574"/>
    </location>
</feature>
<sequence length="811" mass="87417">MSEWIRHLQTWMEDNAAQPGERKHSDDSITSDSGNDSSFHSRSLDAPRSDRIRSIHTESSYHSRSYSLESDTSSYFQLDNSPGSSRKPLDDGPRLHLDPFFSHLASKSATPSPRSPEGAVSLTDDSVLPNGIHAGHARATSYAHLNGNGINGTGKVSSKPAPLMKKSMPDMRPARLHLANGTPRSATHGLDHLPSHHPQHSITDEPVSASPISIDRPAPFERPVPSIDTERNSYFRRLSTLSAATISKAIPESLLAVVDAVRGMLFALSQIYQTLQHYTVYAIDERLSAVLQKVLGPASSYMTQLIHALDRFDGVSRRALPSPAICRAVIESCRDNVTVFGKAVSMLSLQLKVLAKHDDVRYTRQMLLVLYGAMSEIAASWTSMSSHIDAARPYLWDTPPPPVSKSYGTKTPTMRSTATAMSDKPRSPVSAPPAASSPFLPAQQQQQPLPPETPQRSHLRTNTTQRSLDLGKSQISRRHAGSFSYKDVEIGKMLPSYDPPPSLPINSMGLMNGAAGYSTPTPPLRMMRRLVLPLGQQQAHDWHPHPHGAGGSHSRSHSRQGSQSSLLTASNSPSLGGVAAIPSGSSTLVDRDVIGAIKAAVEAAPEIWEMMDEMDEEGDTDGRARDEFREVLGRAKDVTTRLRGSIAAMQEGAHPQAVDGRALHDDAHLFVKTVIQLSNALKTRGAVTTNGAAPTPAATFAATTAKLNGHNPHSKHAHKSSLLSSTLRTKMVTLTNATQEFVMLLHVSSFSPAPTPNVRPYSPMVGFAAAAAVSAHPPSLPATPMLPEDGRLGSNLSRNRSAVPVGSTKLL</sequence>
<dbReference type="Pfam" id="PF10428">
    <property type="entry name" value="SOG2"/>
    <property type="match status" value="1"/>
</dbReference>
<name>A0A2G8RRN7_9APHY</name>
<feature type="region of interest" description="Disordered" evidence="1">
    <location>
        <begin position="780"/>
        <end position="811"/>
    </location>
</feature>